<keyword evidence="4" id="KW-1185">Reference proteome</keyword>
<evidence type="ECO:0000313" key="4">
    <source>
        <dbReference type="Proteomes" id="UP000076871"/>
    </source>
</evidence>
<dbReference type="STRING" id="1314785.A0A165CBX2"/>
<feature type="transmembrane region" description="Helical" evidence="2">
    <location>
        <begin position="56"/>
        <end position="73"/>
    </location>
</feature>
<dbReference type="AlphaFoldDB" id="A0A165CBX2"/>
<organism evidence="3 4">
    <name type="scientific">Laetiporus sulphureus 93-53</name>
    <dbReference type="NCBI Taxonomy" id="1314785"/>
    <lineage>
        <taxon>Eukaryota</taxon>
        <taxon>Fungi</taxon>
        <taxon>Dikarya</taxon>
        <taxon>Basidiomycota</taxon>
        <taxon>Agaricomycotina</taxon>
        <taxon>Agaricomycetes</taxon>
        <taxon>Polyporales</taxon>
        <taxon>Laetiporus</taxon>
    </lineage>
</organism>
<proteinExistence type="predicted"/>
<evidence type="ECO:0000256" key="1">
    <source>
        <dbReference type="SAM" id="MobiDB-lite"/>
    </source>
</evidence>
<evidence type="ECO:0000256" key="2">
    <source>
        <dbReference type="SAM" id="Phobius"/>
    </source>
</evidence>
<sequence>MAGKNDNPANPAKEDSESEDEKDVTARVAQPTSDTHKLQGRPAKNPRLNPPTPARWKRILLILFLLFLFWLVLRVRARAKKPQIIYASRYSKEYKYRPAASPIITEALKDGRTRLRGALPTGL</sequence>
<accession>A0A165CBX2</accession>
<dbReference type="InParanoid" id="A0A165CBX2"/>
<keyword evidence="2" id="KW-0812">Transmembrane</keyword>
<dbReference type="Proteomes" id="UP000076871">
    <property type="component" value="Unassembled WGS sequence"/>
</dbReference>
<keyword evidence="2" id="KW-0472">Membrane</keyword>
<dbReference type="RefSeq" id="XP_040760273.1">
    <property type="nucleotide sequence ID" value="XM_040909764.1"/>
</dbReference>
<evidence type="ECO:0000313" key="3">
    <source>
        <dbReference type="EMBL" id="KZT02533.1"/>
    </source>
</evidence>
<protein>
    <submittedName>
        <fullName evidence="3">Uncharacterized protein</fullName>
    </submittedName>
</protein>
<gene>
    <name evidence="3" type="ORF">LAESUDRAFT_730020</name>
</gene>
<dbReference type="OrthoDB" id="2538110at2759"/>
<feature type="region of interest" description="Disordered" evidence="1">
    <location>
        <begin position="1"/>
        <end position="52"/>
    </location>
</feature>
<dbReference type="GeneID" id="63826793"/>
<name>A0A165CBX2_9APHY</name>
<reference evidence="3 4" key="1">
    <citation type="journal article" date="2016" name="Mol. Biol. Evol.">
        <title>Comparative Genomics of Early-Diverging Mushroom-Forming Fungi Provides Insights into the Origins of Lignocellulose Decay Capabilities.</title>
        <authorList>
            <person name="Nagy L.G."/>
            <person name="Riley R."/>
            <person name="Tritt A."/>
            <person name="Adam C."/>
            <person name="Daum C."/>
            <person name="Floudas D."/>
            <person name="Sun H."/>
            <person name="Yadav J.S."/>
            <person name="Pangilinan J."/>
            <person name="Larsson K.H."/>
            <person name="Matsuura K."/>
            <person name="Barry K."/>
            <person name="Labutti K."/>
            <person name="Kuo R."/>
            <person name="Ohm R.A."/>
            <person name="Bhattacharya S.S."/>
            <person name="Shirouzu T."/>
            <person name="Yoshinaga Y."/>
            <person name="Martin F.M."/>
            <person name="Grigoriev I.V."/>
            <person name="Hibbett D.S."/>
        </authorList>
    </citation>
    <scope>NUCLEOTIDE SEQUENCE [LARGE SCALE GENOMIC DNA]</scope>
    <source>
        <strain evidence="3 4">93-53</strain>
    </source>
</reference>
<keyword evidence="2" id="KW-1133">Transmembrane helix</keyword>
<dbReference type="EMBL" id="KV427651">
    <property type="protein sequence ID" value="KZT02533.1"/>
    <property type="molecule type" value="Genomic_DNA"/>
</dbReference>